<accession>A0A4S2G2Q3</accession>
<dbReference type="Proteomes" id="UP000306630">
    <property type="component" value="Unassembled WGS sequence"/>
</dbReference>
<feature type="signal peptide" evidence="1">
    <location>
        <begin position="1"/>
        <end position="20"/>
    </location>
</feature>
<evidence type="ECO:0008006" key="4">
    <source>
        <dbReference type="Google" id="ProtNLM"/>
    </source>
</evidence>
<dbReference type="EMBL" id="SRYD01000006">
    <property type="protein sequence ID" value="TGY76008.1"/>
    <property type="molecule type" value="Genomic_DNA"/>
</dbReference>
<dbReference type="RefSeq" id="WP_135956673.1">
    <property type="nucleotide sequence ID" value="NZ_CAOTTR010000027.1"/>
</dbReference>
<organism evidence="2 3">
    <name type="scientific">Muribaculum intestinale</name>
    <dbReference type="NCBI Taxonomy" id="1796646"/>
    <lineage>
        <taxon>Bacteria</taxon>
        <taxon>Pseudomonadati</taxon>
        <taxon>Bacteroidota</taxon>
        <taxon>Bacteroidia</taxon>
        <taxon>Bacteroidales</taxon>
        <taxon>Muribaculaceae</taxon>
        <taxon>Muribaculum</taxon>
    </lineage>
</organism>
<dbReference type="AlphaFoldDB" id="A0A4S2G2Q3"/>
<keyword evidence="1" id="KW-0732">Signal</keyword>
<feature type="chain" id="PRO_5030099787" description="DUF4421 domain-containing protein" evidence="1">
    <location>
        <begin position="21"/>
        <end position="329"/>
    </location>
</feature>
<proteinExistence type="predicted"/>
<sequence length="329" mass="37289">MEKRIAMLCLWISGILSAMAADRPALDLSVAGVEPDSVALISSCPAVSFPEIDAIGSESMLARHNKEYRMRPFRRPFMFDILIGPAISLGSHGSRHDWAGPRPNAVNWFTIRIAYYPLHHWGVYLSSSYSTYKPRRYWADITGLPLVTPSSDGCLMGRPLFNGAAEVGISYQVQYRKWVLQARAGYGIFSMGADEDIMGIYYRMDDHYVYPKFEICRHIRSNYVSVGLTAGYRLARGVNVVLEAGYRLPFHYPHIWLSYFAPGGYHYSGNNDMHMPGAVAEREIVSALRWGHDLMISCGFQFVIDTARTPRTKASPRHKFTAPRYFHTR</sequence>
<reference evidence="2 3" key="1">
    <citation type="submission" date="2019-04" db="EMBL/GenBank/DDBJ databases">
        <title>Microbes associate with the intestines of laboratory mice.</title>
        <authorList>
            <person name="Navarre W."/>
            <person name="Wong E."/>
            <person name="Huang K."/>
            <person name="Tropini C."/>
            <person name="Ng K."/>
            <person name="Yu B."/>
        </authorList>
    </citation>
    <scope>NUCLEOTIDE SEQUENCE [LARGE SCALE GENOMIC DNA]</scope>
    <source>
        <strain evidence="2 3">NM06_A21</strain>
    </source>
</reference>
<gene>
    <name evidence="2" type="ORF">E5333_02095</name>
</gene>
<name>A0A4S2G2Q3_9BACT</name>
<evidence type="ECO:0000256" key="1">
    <source>
        <dbReference type="SAM" id="SignalP"/>
    </source>
</evidence>
<evidence type="ECO:0000313" key="3">
    <source>
        <dbReference type="Proteomes" id="UP000306630"/>
    </source>
</evidence>
<evidence type="ECO:0000313" key="2">
    <source>
        <dbReference type="EMBL" id="TGY76008.1"/>
    </source>
</evidence>
<comment type="caution">
    <text evidence="2">The sequence shown here is derived from an EMBL/GenBank/DDBJ whole genome shotgun (WGS) entry which is preliminary data.</text>
</comment>
<protein>
    <recommendedName>
        <fullName evidence="4">DUF4421 domain-containing protein</fullName>
    </recommendedName>
</protein>